<dbReference type="Proteomes" id="UP001419268">
    <property type="component" value="Unassembled WGS sequence"/>
</dbReference>
<keyword evidence="2" id="KW-1185">Reference proteome</keyword>
<gene>
    <name evidence="1" type="ORF">Scep_017527</name>
</gene>
<evidence type="ECO:0000313" key="1">
    <source>
        <dbReference type="EMBL" id="KAK9119434.1"/>
    </source>
</evidence>
<name>A0AAP0IPR4_9MAGN</name>
<dbReference type="EMBL" id="JBBNAG010000007">
    <property type="protein sequence ID" value="KAK9119434.1"/>
    <property type="molecule type" value="Genomic_DNA"/>
</dbReference>
<evidence type="ECO:0000313" key="2">
    <source>
        <dbReference type="Proteomes" id="UP001419268"/>
    </source>
</evidence>
<accession>A0AAP0IPR4</accession>
<comment type="caution">
    <text evidence="1">The sequence shown here is derived from an EMBL/GenBank/DDBJ whole genome shotgun (WGS) entry which is preliminary data.</text>
</comment>
<protein>
    <submittedName>
        <fullName evidence="1">Uncharacterized protein</fullName>
    </submittedName>
</protein>
<proteinExistence type="predicted"/>
<reference evidence="1 2" key="1">
    <citation type="submission" date="2024-01" db="EMBL/GenBank/DDBJ databases">
        <title>Genome assemblies of Stephania.</title>
        <authorList>
            <person name="Yang L."/>
        </authorList>
    </citation>
    <scope>NUCLEOTIDE SEQUENCE [LARGE SCALE GENOMIC DNA]</scope>
    <source>
        <strain evidence="1">JXDWG</strain>
        <tissue evidence="1">Leaf</tissue>
    </source>
</reference>
<organism evidence="1 2">
    <name type="scientific">Stephania cephalantha</name>
    <dbReference type="NCBI Taxonomy" id="152367"/>
    <lineage>
        <taxon>Eukaryota</taxon>
        <taxon>Viridiplantae</taxon>
        <taxon>Streptophyta</taxon>
        <taxon>Embryophyta</taxon>
        <taxon>Tracheophyta</taxon>
        <taxon>Spermatophyta</taxon>
        <taxon>Magnoliopsida</taxon>
        <taxon>Ranunculales</taxon>
        <taxon>Menispermaceae</taxon>
        <taxon>Menispermoideae</taxon>
        <taxon>Cissampelideae</taxon>
        <taxon>Stephania</taxon>
    </lineage>
</organism>
<sequence>MPVKPSPLFVAVVYSVPRRRTLDTQMSVREMAELYGSEKSFVVEVHRALFGLHSTALIALERELHPSHSCARMMTKVSRDG</sequence>
<dbReference type="AlphaFoldDB" id="A0AAP0IPR4"/>